<reference evidence="1 2" key="1">
    <citation type="submission" date="2024-11" db="EMBL/GenBank/DDBJ databases">
        <title>A near-complete genome assembly of Cinchona calisaya.</title>
        <authorList>
            <person name="Lian D.C."/>
            <person name="Zhao X.W."/>
            <person name="Wei L."/>
        </authorList>
    </citation>
    <scope>NUCLEOTIDE SEQUENCE [LARGE SCALE GENOMIC DNA]</scope>
    <source>
        <tissue evidence="1">Nenye</tissue>
    </source>
</reference>
<evidence type="ECO:0000313" key="2">
    <source>
        <dbReference type="Proteomes" id="UP001630127"/>
    </source>
</evidence>
<dbReference type="EMBL" id="JBJUIK010000008">
    <property type="protein sequence ID" value="KAL3519893.1"/>
    <property type="molecule type" value="Genomic_DNA"/>
</dbReference>
<dbReference type="AlphaFoldDB" id="A0ABD2ZLL7"/>
<proteinExistence type="predicted"/>
<protein>
    <submittedName>
        <fullName evidence="1">Uncharacterized protein</fullName>
    </submittedName>
</protein>
<evidence type="ECO:0000313" key="1">
    <source>
        <dbReference type="EMBL" id="KAL3519893.1"/>
    </source>
</evidence>
<dbReference type="Proteomes" id="UP001630127">
    <property type="component" value="Unassembled WGS sequence"/>
</dbReference>
<name>A0ABD2ZLL7_9GENT</name>
<accession>A0ABD2ZLL7</accession>
<organism evidence="1 2">
    <name type="scientific">Cinchona calisaya</name>
    <dbReference type="NCBI Taxonomy" id="153742"/>
    <lineage>
        <taxon>Eukaryota</taxon>
        <taxon>Viridiplantae</taxon>
        <taxon>Streptophyta</taxon>
        <taxon>Embryophyta</taxon>
        <taxon>Tracheophyta</taxon>
        <taxon>Spermatophyta</taxon>
        <taxon>Magnoliopsida</taxon>
        <taxon>eudicotyledons</taxon>
        <taxon>Gunneridae</taxon>
        <taxon>Pentapetalae</taxon>
        <taxon>asterids</taxon>
        <taxon>lamiids</taxon>
        <taxon>Gentianales</taxon>
        <taxon>Rubiaceae</taxon>
        <taxon>Cinchonoideae</taxon>
        <taxon>Cinchoneae</taxon>
        <taxon>Cinchona</taxon>
    </lineage>
</organism>
<keyword evidence="2" id="KW-1185">Reference proteome</keyword>
<sequence length="136" mass="15835">MEMEDITHIIFDCTVAMQFWSSSSTLVFKFQQGHGSLGYKDFLTHSKFKEGERFQVLAWAIWNNRHVVALQNSPKDPLAFSTRALTMLEALQQTNRIAGHTPLIRQIAQWRHHWKVTLRSTLMQHCLQILDAVELE</sequence>
<comment type="caution">
    <text evidence="1">The sequence shown here is derived from an EMBL/GenBank/DDBJ whole genome shotgun (WGS) entry which is preliminary data.</text>
</comment>
<gene>
    <name evidence="1" type="ORF">ACH5RR_018042</name>
</gene>